<dbReference type="Gene3D" id="1.10.287.3490">
    <property type="match status" value="1"/>
</dbReference>
<comment type="subunit">
    <text evidence="4">Component of the Mediator complex.</text>
</comment>
<comment type="function">
    <text evidence="4">Component of the Mediator complex, a coactivator involved in the regulated transcription of nearly all RNA polymerase II-dependent genes. Mediator functions as a bridge to convey information from gene-specific regulatory proteins to the basal RNA polymerase II transcription machinery. Mediator is recruited to promoters by direct interactions with regulatory proteins and serves as a scaffold for the assembly of a functional pre-initiation complex with RNA polymerase II and the general transcription factors.</text>
</comment>
<evidence type="ECO:0000256" key="2">
    <source>
        <dbReference type="ARBA" id="ARBA00008186"/>
    </source>
</evidence>
<organism evidence="6 7">
    <name type="scientific">Austropuccinia psidii MF-1</name>
    <dbReference type="NCBI Taxonomy" id="1389203"/>
    <lineage>
        <taxon>Eukaryota</taxon>
        <taxon>Fungi</taxon>
        <taxon>Dikarya</taxon>
        <taxon>Basidiomycota</taxon>
        <taxon>Pucciniomycotina</taxon>
        <taxon>Pucciniomycetes</taxon>
        <taxon>Pucciniales</taxon>
        <taxon>Sphaerophragmiaceae</taxon>
        <taxon>Austropuccinia</taxon>
    </lineage>
</organism>
<dbReference type="Pfam" id="PF10280">
    <property type="entry name" value="Med11"/>
    <property type="match status" value="1"/>
</dbReference>
<comment type="similarity">
    <text evidence="2 4">Belongs to the Mediator complex subunit 11 family.</text>
</comment>
<dbReference type="GO" id="GO:0006357">
    <property type="term" value="P:regulation of transcription by RNA polymerase II"/>
    <property type="evidence" value="ECO:0007669"/>
    <property type="project" value="InterPro"/>
</dbReference>
<evidence type="ECO:0000313" key="7">
    <source>
        <dbReference type="Proteomes" id="UP000765509"/>
    </source>
</evidence>
<evidence type="ECO:0000256" key="4">
    <source>
        <dbReference type="RuleBase" id="RU364147"/>
    </source>
</evidence>
<keyword evidence="3 4" id="KW-0539">Nucleus</keyword>
<dbReference type="Proteomes" id="UP000765509">
    <property type="component" value="Unassembled WGS sequence"/>
</dbReference>
<keyword evidence="7" id="KW-1185">Reference proteome</keyword>
<protein>
    <recommendedName>
        <fullName evidence="4">Mediator of RNA polymerase II transcription subunit 11</fullName>
    </recommendedName>
    <alternativeName>
        <fullName evidence="4">Mediator complex subunit 11</fullName>
    </alternativeName>
</protein>
<evidence type="ECO:0000256" key="5">
    <source>
        <dbReference type="SAM" id="MobiDB-lite"/>
    </source>
</evidence>
<evidence type="ECO:0000256" key="1">
    <source>
        <dbReference type="ARBA" id="ARBA00004123"/>
    </source>
</evidence>
<evidence type="ECO:0000256" key="3">
    <source>
        <dbReference type="ARBA" id="ARBA00023242"/>
    </source>
</evidence>
<dbReference type="AlphaFoldDB" id="A0A9Q3EPS2"/>
<dbReference type="InterPro" id="IPR019404">
    <property type="entry name" value="Mediator_Med11"/>
</dbReference>
<keyword evidence="4" id="KW-0805">Transcription regulation</keyword>
<dbReference type="GO" id="GO:0016592">
    <property type="term" value="C:mediator complex"/>
    <property type="evidence" value="ECO:0007669"/>
    <property type="project" value="InterPro"/>
</dbReference>
<feature type="region of interest" description="Disordered" evidence="5">
    <location>
        <begin position="1"/>
        <end position="22"/>
    </location>
</feature>
<comment type="caution">
    <text evidence="6">The sequence shown here is derived from an EMBL/GenBank/DDBJ whole genome shotgun (WGS) entry which is preliminary data.</text>
</comment>
<accession>A0A9Q3EPS2</accession>
<comment type="subcellular location">
    <subcellularLocation>
        <location evidence="1 4">Nucleus</location>
    </subcellularLocation>
</comment>
<keyword evidence="4" id="KW-0804">Transcription</keyword>
<sequence>MVDTTHDSENSPASSSNRSDQRIKELGMVEEQLAKLLSLAGLTLQHLTPPDDEQHSSTTDGFSNVVAEYFETLNQIQLGLRTSMSHLRAARISTRILFEPVHTTIPNCPVGLGNLSTIASPVNTEGSAGQPSGSHARTSLSLASLVAERDAWKDLVDSLEQIKSTRGAKQSGLTPIQ</sequence>
<dbReference type="GO" id="GO:0003712">
    <property type="term" value="F:transcription coregulator activity"/>
    <property type="evidence" value="ECO:0007669"/>
    <property type="project" value="InterPro"/>
</dbReference>
<evidence type="ECO:0000313" key="6">
    <source>
        <dbReference type="EMBL" id="MBW0522726.1"/>
    </source>
</evidence>
<dbReference type="EMBL" id="AVOT02029766">
    <property type="protein sequence ID" value="MBW0522726.1"/>
    <property type="molecule type" value="Genomic_DNA"/>
</dbReference>
<gene>
    <name evidence="4" type="primary">MED11</name>
    <name evidence="6" type="ORF">O181_062441</name>
</gene>
<keyword evidence="4" id="KW-0010">Activator</keyword>
<name>A0A9Q3EPS2_9BASI</name>
<reference evidence="6" key="1">
    <citation type="submission" date="2021-03" db="EMBL/GenBank/DDBJ databases">
        <title>Draft genome sequence of rust myrtle Austropuccinia psidii MF-1, a brazilian biotype.</title>
        <authorList>
            <person name="Quecine M.C."/>
            <person name="Pachon D.M.R."/>
            <person name="Bonatelli M.L."/>
            <person name="Correr F.H."/>
            <person name="Franceschini L.M."/>
            <person name="Leite T.F."/>
            <person name="Margarido G.R.A."/>
            <person name="Almeida C.A."/>
            <person name="Ferrarezi J.A."/>
            <person name="Labate C.A."/>
        </authorList>
    </citation>
    <scope>NUCLEOTIDE SEQUENCE</scope>
    <source>
        <strain evidence="6">MF-1</strain>
    </source>
</reference>
<dbReference type="OrthoDB" id="3358442at2759"/>
<proteinExistence type="inferred from homology"/>